<reference evidence="1 2" key="1">
    <citation type="submission" date="2019-07" db="EMBL/GenBank/DDBJ databases">
        <title>Whole genome shotgun sequence of Staphylococcus piscifermentans NBRC 109625.</title>
        <authorList>
            <person name="Hosoyama A."/>
            <person name="Uohara A."/>
            <person name="Ohji S."/>
            <person name="Ichikawa N."/>
        </authorList>
    </citation>
    <scope>NUCLEOTIDE SEQUENCE [LARGE SCALE GENOMIC DNA]</scope>
    <source>
        <strain evidence="1 2">NBRC 109625</strain>
    </source>
</reference>
<proteinExistence type="predicted"/>
<evidence type="ECO:0000313" key="1">
    <source>
        <dbReference type="EMBL" id="GEP84701.1"/>
    </source>
</evidence>
<evidence type="ECO:0000313" key="2">
    <source>
        <dbReference type="Proteomes" id="UP000321736"/>
    </source>
</evidence>
<sequence length="54" mass="6289">MYKTKDIIVKLGSAISNPSNRKYTAYSRVASPSQPDVLQNQFEILTHHRNYPYF</sequence>
<dbReference type="AlphaFoldDB" id="A0A512QMM3"/>
<gene>
    <name evidence="1" type="ORF">SPI02_12860</name>
</gene>
<accession>A0A512QMM3</accession>
<dbReference type="EMBL" id="BKAR01000013">
    <property type="protein sequence ID" value="GEP84701.1"/>
    <property type="molecule type" value="Genomic_DNA"/>
</dbReference>
<keyword evidence="2" id="KW-1185">Reference proteome</keyword>
<comment type="caution">
    <text evidence="1">The sequence shown here is derived from an EMBL/GenBank/DDBJ whole genome shotgun (WGS) entry which is preliminary data.</text>
</comment>
<dbReference type="Proteomes" id="UP000321736">
    <property type="component" value="Unassembled WGS sequence"/>
</dbReference>
<protein>
    <submittedName>
        <fullName evidence="1">Uncharacterized protein</fullName>
    </submittedName>
</protein>
<organism evidence="1 2">
    <name type="scientific">Staphylococcus piscifermentans</name>
    <dbReference type="NCBI Taxonomy" id="70258"/>
    <lineage>
        <taxon>Bacteria</taxon>
        <taxon>Bacillati</taxon>
        <taxon>Bacillota</taxon>
        <taxon>Bacilli</taxon>
        <taxon>Bacillales</taxon>
        <taxon>Staphylococcaceae</taxon>
        <taxon>Staphylococcus</taxon>
    </lineage>
</organism>
<name>A0A512QMM3_9STAP</name>
<dbReference type="RefSeq" id="WP_157738592.1">
    <property type="nucleotide sequence ID" value="NZ_BKAR01000013.1"/>
</dbReference>